<feature type="region of interest" description="Disordered" evidence="1">
    <location>
        <begin position="230"/>
        <end position="259"/>
    </location>
</feature>
<gene>
    <name evidence="2" type="ORF">BOVATA_002530</name>
</gene>
<name>A0A2H6K6Z2_9APIC</name>
<organism evidence="2 3">
    <name type="scientific">Babesia ovata</name>
    <dbReference type="NCBI Taxonomy" id="189622"/>
    <lineage>
        <taxon>Eukaryota</taxon>
        <taxon>Sar</taxon>
        <taxon>Alveolata</taxon>
        <taxon>Apicomplexa</taxon>
        <taxon>Aconoidasida</taxon>
        <taxon>Piroplasmida</taxon>
        <taxon>Babesiidae</taxon>
        <taxon>Babesia</taxon>
    </lineage>
</organism>
<dbReference type="AlphaFoldDB" id="A0A2H6K6Z2"/>
<dbReference type="GeneID" id="39872530"/>
<evidence type="ECO:0000313" key="2">
    <source>
        <dbReference type="EMBL" id="GBE58760.1"/>
    </source>
</evidence>
<dbReference type="Proteomes" id="UP000236319">
    <property type="component" value="Unassembled WGS sequence"/>
</dbReference>
<feature type="region of interest" description="Disordered" evidence="1">
    <location>
        <begin position="391"/>
        <end position="448"/>
    </location>
</feature>
<feature type="compositionally biased region" description="Low complexity" evidence="1">
    <location>
        <begin position="414"/>
        <end position="425"/>
    </location>
</feature>
<evidence type="ECO:0000313" key="3">
    <source>
        <dbReference type="Proteomes" id="UP000236319"/>
    </source>
</evidence>
<dbReference type="VEuPathDB" id="PiroplasmaDB:BOVATA_002530"/>
<feature type="compositionally biased region" description="Polar residues" evidence="1">
    <location>
        <begin position="290"/>
        <end position="309"/>
    </location>
</feature>
<dbReference type="RefSeq" id="XP_028865003.1">
    <property type="nucleotide sequence ID" value="XM_029009170.1"/>
</dbReference>
<feature type="compositionally biased region" description="Basic residues" evidence="1">
    <location>
        <begin position="426"/>
        <end position="441"/>
    </location>
</feature>
<reference evidence="2 3" key="1">
    <citation type="journal article" date="2017" name="BMC Genomics">
        <title>Whole-genome assembly of Babesia ovata and comparative genomics between closely related pathogens.</title>
        <authorList>
            <person name="Yamagishi J."/>
            <person name="Asada M."/>
            <person name="Hakimi H."/>
            <person name="Tanaka T.Q."/>
            <person name="Sugimoto C."/>
            <person name="Kawazu S."/>
        </authorList>
    </citation>
    <scope>NUCLEOTIDE SEQUENCE [LARGE SCALE GENOMIC DNA]</scope>
    <source>
        <strain evidence="2 3">Miyake</strain>
    </source>
</reference>
<feature type="compositionally biased region" description="Polar residues" evidence="1">
    <location>
        <begin position="329"/>
        <end position="358"/>
    </location>
</feature>
<protein>
    <submittedName>
        <fullName evidence="2">Uncharacterized protein</fullName>
    </submittedName>
</protein>
<sequence>MSASDIKEELPVKRRECACGSERCLITYLSKLDRSLLPELRSYRYRRCEACNLKYDIILGGAVPTLETVDSSASLDRGNSMGVEPAHIESPVSRKSSDEIGIAALCDYPASEKVRRDTLSNRLWADEATTSNSGGSESCKDPVYSPDRLKSLATENSGDLGISENNFVLGGDDSSGDSYEVASHTTTRHAPLKSCNASGIRVNLTPFTVTTVDLDTGRTTTTKVEHIEMGTRTKGSKTQPNTPTNADRIPVKASTASVSPLSPQRKVTIRAKFIGCRKVPGYNDGCDASPSASSTKQTPKAAVVSNQPNVAARKTPSRPRAPETHSYKDNYTTATRRSSVSPLTPSKIKQPTFDTAPSWSVDEMLSKSRRANSRIGGSSVAGRSVNRRGSNSFIYMRPRPPWYPKRSDGRGDVYDVPSLDVSSSVSRHRRPAPKGKAKSATKLRTSESSSSLVGSIYNRRMVSPCSSKVERKRVETSEEGEEIPKTTLNRLATGERVYCTFRGVIVPKSRSGGQQSTRRIVEPRDSCREPMTMRSSRRMPASSPARVENMYEEYVNINSDSEGTCYASEMSSNEDCSCECSVASKRGSSNEVCQVITRENGCRSRMAIQPHCGSDRVQQYAQCCEDSTCSPRADSYECDCAYTKPSHGSSRVSSPSVVVHVCEHCADQPDGTVCSAATNASANGYYSPSASPSNPWRRTTPPAPNVVYQYTNSGVVLDNY</sequence>
<dbReference type="OrthoDB" id="366156at2759"/>
<comment type="caution">
    <text evidence="2">The sequence shown here is derived from an EMBL/GenBank/DDBJ whole genome shotgun (WGS) entry which is preliminary data.</text>
</comment>
<evidence type="ECO:0000256" key="1">
    <source>
        <dbReference type="SAM" id="MobiDB-lite"/>
    </source>
</evidence>
<accession>A0A2H6K6Z2</accession>
<dbReference type="EMBL" id="BDSA01000001">
    <property type="protein sequence ID" value="GBE58760.1"/>
    <property type="molecule type" value="Genomic_DNA"/>
</dbReference>
<keyword evidence="3" id="KW-1185">Reference proteome</keyword>
<feature type="compositionally biased region" description="Polar residues" evidence="1">
    <location>
        <begin position="236"/>
        <end position="245"/>
    </location>
</feature>
<feature type="region of interest" description="Disordered" evidence="1">
    <location>
        <begin position="287"/>
        <end position="361"/>
    </location>
</feature>
<proteinExistence type="predicted"/>